<evidence type="ECO:0000256" key="6">
    <source>
        <dbReference type="ARBA" id="ARBA00022801"/>
    </source>
</evidence>
<evidence type="ECO:0000256" key="4">
    <source>
        <dbReference type="ARBA" id="ARBA00022670"/>
    </source>
</evidence>
<keyword evidence="9" id="KW-0482">Metalloprotease</keyword>
<feature type="transmembrane region" description="Helical" evidence="12">
    <location>
        <begin position="60"/>
        <end position="77"/>
    </location>
</feature>
<dbReference type="InterPro" id="IPR036034">
    <property type="entry name" value="PDZ_sf"/>
</dbReference>
<dbReference type="Pfam" id="PF02163">
    <property type="entry name" value="Peptidase_M50"/>
    <property type="match status" value="1"/>
</dbReference>
<gene>
    <name evidence="14" type="ORF">J3R75_001442</name>
</gene>
<comment type="caution">
    <text evidence="14">The sequence shown here is derived from an EMBL/GenBank/DDBJ whole genome shotgun (WGS) entry which is preliminary data.</text>
</comment>
<dbReference type="Pfam" id="PF17820">
    <property type="entry name" value="PDZ_6"/>
    <property type="match status" value="2"/>
</dbReference>
<dbReference type="InterPro" id="IPR008915">
    <property type="entry name" value="Peptidase_M50"/>
</dbReference>
<evidence type="ECO:0000256" key="7">
    <source>
        <dbReference type="ARBA" id="ARBA00022833"/>
    </source>
</evidence>
<organism evidence="14 15">
    <name type="scientific">Oligosphaera ethanolica</name>
    <dbReference type="NCBI Taxonomy" id="760260"/>
    <lineage>
        <taxon>Bacteria</taxon>
        <taxon>Pseudomonadati</taxon>
        <taxon>Lentisphaerota</taxon>
        <taxon>Oligosphaeria</taxon>
        <taxon>Oligosphaerales</taxon>
        <taxon>Oligosphaeraceae</taxon>
        <taxon>Oligosphaera</taxon>
    </lineage>
</organism>
<dbReference type="GO" id="GO:0006508">
    <property type="term" value="P:proteolysis"/>
    <property type="evidence" value="ECO:0007669"/>
    <property type="project" value="UniProtKB-KW"/>
</dbReference>
<keyword evidence="5 12" id="KW-0812">Transmembrane</keyword>
<feature type="transmembrane region" description="Helical" evidence="12">
    <location>
        <begin position="578"/>
        <end position="597"/>
    </location>
</feature>
<evidence type="ECO:0000256" key="5">
    <source>
        <dbReference type="ARBA" id="ARBA00022692"/>
    </source>
</evidence>
<evidence type="ECO:0000256" key="1">
    <source>
        <dbReference type="ARBA" id="ARBA00001947"/>
    </source>
</evidence>
<dbReference type="InterPro" id="IPR041489">
    <property type="entry name" value="PDZ_6"/>
</dbReference>
<dbReference type="SUPFAM" id="SSF50156">
    <property type="entry name" value="PDZ domain-like"/>
    <property type="match status" value="4"/>
</dbReference>
<comment type="cofactor">
    <cofactor evidence="1">
        <name>Zn(2+)</name>
        <dbReference type="ChEBI" id="CHEBI:29105"/>
    </cofactor>
</comment>
<dbReference type="GO" id="GO:0004222">
    <property type="term" value="F:metalloendopeptidase activity"/>
    <property type="evidence" value="ECO:0007669"/>
    <property type="project" value="InterPro"/>
</dbReference>
<dbReference type="InterPro" id="IPR004387">
    <property type="entry name" value="Pept_M50_Zn"/>
</dbReference>
<evidence type="ECO:0000313" key="15">
    <source>
        <dbReference type="Proteomes" id="UP001238163"/>
    </source>
</evidence>
<keyword evidence="6 14" id="KW-0378">Hydrolase</keyword>
<comment type="subcellular location">
    <subcellularLocation>
        <location evidence="2">Membrane</location>
        <topology evidence="2">Multi-pass membrane protein</topology>
    </subcellularLocation>
</comment>
<dbReference type="InterPro" id="IPR001478">
    <property type="entry name" value="PDZ"/>
</dbReference>
<evidence type="ECO:0000256" key="2">
    <source>
        <dbReference type="ARBA" id="ARBA00004141"/>
    </source>
</evidence>
<dbReference type="Gene3D" id="2.30.42.10">
    <property type="match status" value="4"/>
</dbReference>
<feature type="domain" description="PDZ" evidence="13">
    <location>
        <begin position="245"/>
        <end position="316"/>
    </location>
</feature>
<name>A0AAE3VFE2_9BACT</name>
<dbReference type="EMBL" id="JAUSVL010000001">
    <property type="protein sequence ID" value="MDQ0289335.1"/>
    <property type="molecule type" value="Genomic_DNA"/>
</dbReference>
<evidence type="ECO:0000259" key="13">
    <source>
        <dbReference type="PROSITE" id="PS50106"/>
    </source>
</evidence>
<protein>
    <submittedName>
        <fullName evidence="14">Regulator of sigma E protease</fullName>
        <ecNumber evidence="14">3.4.24.-</ecNumber>
    </submittedName>
</protein>
<keyword evidence="10 12" id="KW-0472">Membrane</keyword>
<dbReference type="AlphaFoldDB" id="A0AAE3VFE2"/>
<keyword evidence="8 12" id="KW-1133">Transmembrane helix</keyword>
<evidence type="ECO:0000256" key="10">
    <source>
        <dbReference type="ARBA" id="ARBA00023136"/>
    </source>
</evidence>
<feature type="transmembrane region" description="Helical" evidence="12">
    <location>
        <begin position="527"/>
        <end position="548"/>
    </location>
</feature>
<dbReference type="EC" id="3.4.24.-" evidence="14"/>
<dbReference type="PANTHER" id="PTHR42837">
    <property type="entry name" value="REGULATOR OF SIGMA-E PROTEASE RSEP"/>
    <property type="match status" value="1"/>
</dbReference>
<evidence type="ECO:0000313" key="14">
    <source>
        <dbReference type="EMBL" id="MDQ0289335.1"/>
    </source>
</evidence>
<dbReference type="SMART" id="SM00228">
    <property type="entry name" value="PDZ"/>
    <property type="match status" value="4"/>
</dbReference>
<keyword evidence="4 14" id="KW-0645">Protease</keyword>
<dbReference type="CDD" id="cd06163">
    <property type="entry name" value="S2P-M50_PDZ_RseP-like"/>
    <property type="match status" value="1"/>
</dbReference>
<dbReference type="RefSeq" id="WP_307260757.1">
    <property type="nucleotide sequence ID" value="NZ_JAUSVL010000001.1"/>
</dbReference>
<keyword evidence="7" id="KW-0862">Zinc</keyword>
<comment type="similarity">
    <text evidence="3">Belongs to the peptidase M50B family.</text>
</comment>
<accession>A0AAE3VFE2</accession>
<evidence type="ECO:0000256" key="12">
    <source>
        <dbReference type="SAM" id="Phobius"/>
    </source>
</evidence>
<feature type="region of interest" description="Disordered" evidence="11">
    <location>
        <begin position="619"/>
        <end position="641"/>
    </location>
</feature>
<dbReference type="GO" id="GO:0016020">
    <property type="term" value="C:membrane"/>
    <property type="evidence" value="ECO:0007669"/>
    <property type="project" value="UniProtKB-SubCell"/>
</dbReference>
<keyword evidence="15" id="KW-1185">Reference proteome</keyword>
<dbReference type="PROSITE" id="PS50106">
    <property type="entry name" value="PDZ"/>
    <property type="match status" value="1"/>
</dbReference>
<reference evidence="14" key="1">
    <citation type="submission" date="2023-07" db="EMBL/GenBank/DDBJ databases">
        <title>Genomic Encyclopedia of Type Strains, Phase IV (KMG-IV): sequencing the most valuable type-strain genomes for metagenomic binning, comparative biology and taxonomic classification.</title>
        <authorList>
            <person name="Goeker M."/>
        </authorList>
    </citation>
    <scope>NUCLEOTIDE SEQUENCE</scope>
    <source>
        <strain evidence="14">DSM 24202</strain>
    </source>
</reference>
<evidence type="ECO:0000256" key="9">
    <source>
        <dbReference type="ARBA" id="ARBA00023049"/>
    </source>
</evidence>
<evidence type="ECO:0000256" key="11">
    <source>
        <dbReference type="SAM" id="MobiDB-lite"/>
    </source>
</evidence>
<evidence type="ECO:0000256" key="3">
    <source>
        <dbReference type="ARBA" id="ARBA00007931"/>
    </source>
</evidence>
<dbReference type="Proteomes" id="UP001238163">
    <property type="component" value="Unassembled WGS sequence"/>
</dbReference>
<feature type="transmembrane region" description="Helical" evidence="12">
    <location>
        <begin position="104"/>
        <end position="127"/>
    </location>
</feature>
<proteinExistence type="inferred from homology"/>
<dbReference type="PANTHER" id="PTHR42837:SF2">
    <property type="entry name" value="MEMBRANE METALLOPROTEASE ARASP2, CHLOROPLASTIC-RELATED"/>
    <property type="match status" value="1"/>
</dbReference>
<evidence type="ECO:0000256" key="8">
    <source>
        <dbReference type="ARBA" id="ARBA00022989"/>
    </source>
</evidence>
<sequence>MENVLFIFGMIWKIIFIAFFFGFCVFIHEFGHLLAALWRGLHVEKFSIGFGKRLWGFKRWGVEFVVSMLPFGGYVMLPQLDPTDEPKTSTGEALPAGKPSARAIAAFAGPLFNILFGFALATVMWGVGVWEPTPANSCVVLSVPQTLPLYQDGLKFEDTIIALNGEPVEATWEELCEKIPVDAPPQTLTVRRKDGPVELTIAPVANPEWLAGLRAGHRIVAVNGKPFNRGVDEVTKEYVYSKTPEVTLTVDSGDGQQRDLRYLPAPNPRVEDLGLPFFTARNPVAVGAVLPDSPAARAGLQADDQLLAINGKTITSARMFLEEVQTLAGQPVRLLVNRKRSELEIAGMELPARVGDRDIGMEQLGVVFTVIVEAVVRDMPAHAAGIRQGDRIKKANGRDITDSAMFTELVRETRGAPLTLLLERNGSDVELSGLAAVPREINGKTIHFVGLTLSDNVPKVIGHPSPWAQFTEVVSTTGRTLGLLFSPLTSRLSGKELPANRAQVKVEHMSGPLGIVMMLWYKLKLEGIRGGLSFIILISFSLALINLLPLPILDGGHIVFAAIEGVTRRRLPAKFLGIIQNVFAFLLIGLMLYITFFDSNRLYQRAKLMFQDRSEQVAEPAKAAEPAPAPAPAPVAEDAAP</sequence>
<feature type="transmembrane region" description="Helical" evidence="12">
    <location>
        <begin position="6"/>
        <end position="39"/>
    </location>
</feature>